<evidence type="ECO:0000313" key="4">
    <source>
        <dbReference type="Proteomes" id="UP000076420"/>
    </source>
</evidence>
<dbReference type="Pfam" id="PF00079">
    <property type="entry name" value="Serpin"/>
    <property type="match status" value="1"/>
</dbReference>
<dbReference type="InterPro" id="IPR023796">
    <property type="entry name" value="Serpin_dom"/>
</dbReference>
<proteinExistence type="predicted"/>
<gene>
    <name evidence="3" type="primary">106075109</name>
</gene>
<name>A0A2C9KAL9_BIOGL</name>
<accession>A0A2C9KAL9</accession>
<dbReference type="InterPro" id="IPR036186">
    <property type="entry name" value="Serpin_sf"/>
</dbReference>
<dbReference type="InterPro" id="IPR042178">
    <property type="entry name" value="Serpin_sf_1"/>
</dbReference>
<reference evidence="3" key="1">
    <citation type="submission" date="2020-05" db="UniProtKB">
        <authorList>
            <consortium name="EnsemblMetazoa"/>
        </authorList>
    </citation>
    <scope>IDENTIFICATION</scope>
    <source>
        <strain evidence="3">BB02</strain>
    </source>
</reference>
<protein>
    <recommendedName>
        <fullName evidence="2">Serpin domain-containing protein</fullName>
    </recommendedName>
</protein>
<feature type="domain" description="Serpin" evidence="2">
    <location>
        <begin position="64"/>
        <end position="115"/>
    </location>
</feature>
<dbReference type="KEGG" id="bgt:106075109"/>
<feature type="signal peptide" evidence="1">
    <location>
        <begin position="1"/>
        <end position="21"/>
    </location>
</feature>
<feature type="chain" id="PRO_5012790541" description="Serpin domain-containing protein" evidence="1">
    <location>
        <begin position="22"/>
        <end position="122"/>
    </location>
</feature>
<organism evidence="3 4">
    <name type="scientific">Biomphalaria glabrata</name>
    <name type="common">Bloodfluke planorb</name>
    <name type="synonym">Freshwater snail</name>
    <dbReference type="NCBI Taxonomy" id="6526"/>
    <lineage>
        <taxon>Eukaryota</taxon>
        <taxon>Metazoa</taxon>
        <taxon>Spiralia</taxon>
        <taxon>Lophotrochozoa</taxon>
        <taxon>Mollusca</taxon>
        <taxon>Gastropoda</taxon>
        <taxon>Heterobranchia</taxon>
        <taxon>Euthyneura</taxon>
        <taxon>Panpulmonata</taxon>
        <taxon>Hygrophila</taxon>
        <taxon>Lymnaeoidea</taxon>
        <taxon>Planorbidae</taxon>
        <taxon>Biomphalaria</taxon>
    </lineage>
</organism>
<dbReference type="VEuPathDB" id="VectorBase:BGLAX_041040"/>
<dbReference type="EnsemblMetazoa" id="BGLB016991-RA">
    <property type="protein sequence ID" value="BGLB016991-PA"/>
    <property type="gene ID" value="BGLB016991"/>
</dbReference>
<evidence type="ECO:0000256" key="1">
    <source>
        <dbReference type="SAM" id="SignalP"/>
    </source>
</evidence>
<dbReference type="OrthoDB" id="671595at2759"/>
<keyword evidence="1" id="KW-0732">Signal</keyword>
<sequence>MGTSLLLACIGLLSFVGQLVCDQYQQQQQHQQQQQQKQQQQLLLSSAAKEFVEKLYEYDSLRPKIVYSPYSIHRALTMTSLGARGLNAEEMKEVLCITSLGDSVHSLYRELTQEVLLPLGMK</sequence>
<evidence type="ECO:0000313" key="3">
    <source>
        <dbReference type="EnsemblMetazoa" id="BGLB016991-PA"/>
    </source>
</evidence>
<dbReference type="RefSeq" id="XP_013091478.2">
    <property type="nucleotide sequence ID" value="XM_013236024.2"/>
</dbReference>
<dbReference type="AlphaFoldDB" id="A0A2C9KAL9"/>
<dbReference type="Proteomes" id="UP000076420">
    <property type="component" value="Unassembled WGS sequence"/>
</dbReference>
<dbReference type="Gene3D" id="3.30.497.10">
    <property type="entry name" value="Antithrombin, subunit I, domain 2"/>
    <property type="match status" value="1"/>
</dbReference>
<dbReference type="SUPFAM" id="SSF56574">
    <property type="entry name" value="Serpins"/>
    <property type="match status" value="1"/>
</dbReference>
<dbReference type="VEuPathDB" id="VectorBase:BGLB016991"/>
<evidence type="ECO:0000259" key="2">
    <source>
        <dbReference type="Pfam" id="PF00079"/>
    </source>
</evidence>